<dbReference type="SUPFAM" id="SSF53850">
    <property type="entry name" value="Periplasmic binding protein-like II"/>
    <property type="match status" value="1"/>
</dbReference>
<evidence type="ECO:0000256" key="1">
    <source>
        <dbReference type="ARBA" id="ARBA00022729"/>
    </source>
</evidence>
<dbReference type="PANTHER" id="PTHR43649:SF33">
    <property type="entry name" value="POLYGALACTURONAN_RHAMNOGALACTURONAN-BINDING PROTEIN YTCQ"/>
    <property type="match status" value="1"/>
</dbReference>
<feature type="signal peptide" evidence="2">
    <location>
        <begin position="1"/>
        <end position="23"/>
    </location>
</feature>
<dbReference type="AlphaFoldDB" id="W0FJK1"/>
<reference evidence="3" key="1">
    <citation type="journal article" date="2013" name="PLoS ONE">
        <title>Metagenomic insights into the carbohydrate-active enzymes carried by the microorganisms adhering to solid digesta in the rumen of cows.</title>
        <authorList>
            <person name="Wang L."/>
            <person name="Hatem A."/>
            <person name="Catalyurek U.V."/>
            <person name="Morrison M."/>
            <person name="Yu Z."/>
        </authorList>
    </citation>
    <scope>NUCLEOTIDE SEQUENCE</scope>
</reference>
<dbReference type="InterPro" id="IPR050490">
    <property type="entry name" value="Bact_solute-bd_prot1"/>
</dbReference>
<keyword evidence="1 2" id="KW-0732">Signal</keyword>
<sequence>MKKVLSLVLALALVLGCMSIAGAEAPKTKLVVWSFTNELQGMIEKYYAPNHPEIEFEFQIYPTDGSAYETKVDNTLGVPDAAVSEEAPDIFTLEAAFVKHYVESDFTGNLKDIGFTDDELAVAFPVMAQIGQNSNGIQKGLSWQSTPGVLMYRASLAEKYLGVKSPEEMQEKVKDWDTFLETAEELKTASEGACKMVCGSGDIWNAYQYQRSQGWVVDGKLNIDDELLDFEELCKTLEQDDLTQKAGAWGETWFAGMRGEIETLAYFLPTWGLHYTLKPNCVAGWDAENPDSEENIKNATENGTYGDWRLTDGPVAYSWGGTWMGINAAKAAAADDVKKAAMHDLIKFFTLDDDFLTQYAADSGDFVGSAKAVETILANGGTPNPFLGGQDHYAIFAKAAALANGSLMSEYDSTINDLWDKFVTTPYTKGEVTNVDDAIAEFKNQVKSVITTIEVD</sequence>
<evidence type="ECO:0000313" key="3">
    <source>
        <dbReference type="EMBL" id="AHF25018.1"/>
    </source>
</evidence>
<dbReference type="PANTHER" id="PTHR43649">
    <property type="entry name" value="ARABINOSE-BINDING PROTEIN-RELATED"/>
    <property type="match status" value="1"/>
</dbReference>
<protein>
    <submittedName>
        <fullName evidence="3">Sugar ABC superfamily ATP binding cassette transporter substrate-binding protein</fullName>
    </submittedName>
</protein>
<feature type="chain" id="PRO_5004788683" evidence="2">
    <location>
        <begin position="24"/>
        <end position="456"/>
    </location>
</feature>
<accession>W0FJK1</accession>
<dbReference type="EMBL" id="KC246815">
    <property type="protein sequence ID" value="AHF25018.1"/>
    <property type="molecule type" value="Genomic_DNA"/>
</dbReference>
<dbReference type="Gene3D" id="3.40.190.10">
    <property type="entry name" value="Periplasmic binding protein-like II"/>
    <property type="match status" value="1"/>
</dbReference>
<organism evidence="3">
    <name type="scientific">uncultured bacterium Contig14</name>
    <dbReference type="NCBI Taxonomy" id="1393423"/>
    <lineage>
        <taxon>Bacteria</taxon>
        <taxon>environmental samples</taxon>
    </lineage>
</organism>
<evidence type="ECO:0000256" key="2">
    <source>
        <dbReference type="SAM" id="SignalP"/>
    </source>
</evidence>
<proteinExistence type="predicted"/>
<dbReference type="PROSITE" id="PS51257">
    <property type="entry name" value="PROKAR_LIPOPROTEIN"/>
    <property type="match status" value="1"/>
</dbReference>
<name>W0FJK1_9BACT</name>